<evidence type="ECO:0000256" key="1">
    <source>
        <dbReference type="SAM" id="MobiDB-lite"/>
    </source>
</evidence>
<comment type="caution">
    <text evidence="2">The sequence shown here is derived from an EMBL/GenBank/DDBJ whole genome shotgun (WGS) entry which is preliminary data.</text>
</comment>
<evidence type="ECO:0000313" key="3">
    <source>
        <dbReference type="Proteomes" id="UP000638648"/>
    </source>
</evidence>
<dbReference type="Proteomes" id="UP000638648">
    <property type="component" value="Unassembled WGS sequence"/>
</dbReference>
<dbReference type="AlphaFoldDB" id="A0A927MSL5"/>
<accession>A0A927MSL5</accession>
<keyword evidence="3" id="KW-1185">Reference proteome</keyword>
<evidence type="ECO:0000313" key="2">
    <source>
        <dbReference type="EMBL" id="MBE1605576.1"/>
    </source>
</evidence>
<dbReference type="EMBL" id="JADBEM010000001">
    <property type="protein sequence ID" value="MBE1605576.1"/>
    <property type="molecule type" value="Genomic_DNA"/>
</dbReference>
<proteinExistence type="predicted"/>
<protein>
    <submittedName>
        <fullName evidence="2">Uncharacterized protein</fullName>
    </submittedName>
</protein>
<organism evidence="2 3">
    <name type="scientific">Actinopolymorpha pittospori</name>
    <dbReference type="NCBI Taxonomy" id="648752"/>
    <lineage>
        <taxon>Bacteria</taxon>
        <taxon>Bacillati</taxon>
        <taxon>Actinomycetota</taxon>
        <taxon>Actinomycetes</taxon>
        <taxon>Propionibacteriales</taxon>
        <taxon>Actinopolymorphaceae</taxon>
        <taxon>Actinopolymorpha</taxon>
    </lineage>
</organism>
<name>A0A927MSL5_9ACTN</name>
<gene>
    <name evidence="2" type="ORF">HEB94_002424</name>
</gene>
<feature type="region of interest" description="Disordered" evidence="1">
    <location>
        <begin position="26"/>
        <end position="45"/>
    </location>
</feature>
<sequence length="45" mass="4888">MGSLSHREHQVRVGFDRGLHGVSMPVRMRAGRATDPTASEDLTPA</sequence>
<reference evidence="2" key="1">
    <citation type="submission" date="2020-10" db="EMBL/GenBank/DDBJ databases">
        <title>Sequencing the genomes of 1000 actinobacteria strains.</title>
        <authorList>
            <person name="Klenk H.-P."/>
        </authorList>
    </citation>
    <scope>NUCLEOTIDE SEQUENCE</scope>
    <source>
        <strain evidence="2">DSM 45354</strain>
    </source>
</reference>